<gene>
    <name evidence="4" type="ORF">K6Y31_09030</name>
</gene>
<dbReference type="GO" id="GO:0016787">
    <property type="term" value="F:hydrolase activity"/>
    <property type="evidence" value="ECO:0007669"/>
    <property type="project" value="UniProtKB-KW"/>
</dbReference>
<accession>A0ABS8W8X7</accession>
<dbReference type="SUPFAM" id="SSF53474">
    <property type="entry name" value="alpha/beta-Hydrolases"/>
    <property type="match status" value="1"/>
</dbReference>
<dbReference type="RefSeq" id="WP_233052466.1">
    <property type="nucleotide sequence ID" value="NZ_JAIMJA010000007.1"/>
</dbReference>
<sequence length="294" mass="31992">MLDTAVSFPIQSKLESQSIALRDGSLAALAVGQPDLPIVLCLHGWLDNGASFIPLLQAFAQQQLTSQFRFVCIDLPGHGQSQHKNSAYHFADWVDDVYQVITALGERPVILVGHSLGALVASCVAAAFPEKVSALVMIEGAGPLVQSVASTTTHLRRAILSRQQSSAPKPRALSSLVQAKQRALGISKRCATLLATRGAVQVNNGYIWRHDPRLTYLSPFRLSESQAQQLIKDIKCPTMCILGTDGYAEMSAQLAERQHLFAQLSKVKLAGNHHLHMENHLGVAQTIKEYLVKC</sequence>
<feature type="domain" description="AB hydrolase-1" evidence="3">
    <location>
        <begin position="37"/>
        <end position="278"/>
    </location>
</feature>
<dbReference type="PRINTS" id="PR00111">
    <property type="entry name" value="ABHYDROLASE"/>
</dbReference>
<protein>
    <submittedName>
        <fullName evidence="4">Alpha/beta hydrolase</fullName>
    </submittedName>
</protein>
<comment type="caution">
    <text evidence="4">The sequence shown here is derived from an EMBL/GenBank/DDBJ whole genome shotgun (WGS) entry which is preliminary data.</text>
</comment>
<evidence type="ECO:0000256" key="1">
    <source>
        <dbReference type="ARBA" id="ARBA00008645"/>
    </source>
</evidence>
<dbReference type="Proteomes" id="UP001201273">
    <property type="component" value="Unassembled WGS sequence"/>
</dbReference>
<organism evidence="4 5">
    <name type="scientific">Motilimonas cestriensis</name>
    <dbReference type="NCBI Taxonomy" id="2742685"/>
    <lineage>
        <taxon>Bacteria</taxon>
        <taxon>Pseudomonadati</taxon>
        <taxon>Pseudomonadota</taxon>
        <taxon>Gammaproteobacteria</taxon>
        <taxon>Alteromonadales</taxon>
        <taxon>Alteromonadales genera incertae sedis</taxon>
        <taxon>Motilimonas</taxon>
    </lineage>
</organism>
<dbReference type="Pfam" id="PF00561">
    <property type="entry name" value="Abhydrolase_1"/>
    <property type="match status" value="1"/>
</dbReference>
<keyword evidence="5" id="KW-1185">Reference proteome</keyword>
<evidence type="ECO:0000259" key="3">
    <source>
        <dbReference type="Pfam" id="PF00561"/>
    </source>
</evidence>
<name>A0ABS8W8X7_9GAMM</name>
<evidence type="ECO:0000313" key="4">
    <source>
        <dbReference type="EMBL" id="MCE2594958.1"/>
    </source>
</evidence>
<dbReference type="InterPro" id="IPR000639">
    <property type="entry name" value="Epox_hydrolase-like"/>
</dbReference>
<dbReference type="InterPro" id="IPR050266">
    <property type="entry name" value="AB_hydrolase_sf"/>
</dbReference>
<dbReference type="PRINTS" id="PR00412">
    <property type="entry name" value="EPOXHYDRLASE"/>
</dbReference>
<dbReference type="Gene3D" id="3.40.50.1820">
    <property type="entry name" value="alpha/beta hydrolase"/>
    <property type="match status" value="1"/>
</dbReference>
<dbReference type="PANTHER" id="PTHR43798">
    <property type="entry name" value="MONOACYLGLYCEROL LIPASE"/>
    <property type="match status" value="1"/>
</dbReference>
<proteinExistence type="inferred from homology"/>
<evidence type="ECO:0000256" key="2">
    <source>
        <dbReference type="ARBA" id="ARBA00022801"/>
    </source>
</evidence>
<keyword evidence="2 4" id="KW-0378">Hydrolase</keyword>
<reference evidence="4 5" key="1">
    <citation type="journal article" date="2022" name="Environ. Microbiol. Rep.">
        <title>Eco-phylogenetic analyses reveal divergent evolution of vitamin B12 metabolism in the marine bacterial family 'Psychromonadaceae'.</title>
        <authorList>
            <person name="Jin X."/>
            <person name="Yang Y."/>
            <person name="Cao H."/>
            <person name="Gao B."/>
            <person name="Zhao Z."/>
        </authorList>
    </citation>
    <scope>NUCLEOTIDE SEQUENCE [LARGE SCALE GENOMIC DNA]</scope>
    <source>
        <strain evidence="4 5">MKS20</strain>
    </source>
</reference>
<dbReference type="PANTHER" id="PTHR43798:SF14">
    <property type="entry name" value="SERINE HYDROLASE-LIKE PROTEIN DDB_G0286239"/>
    <property type="match status" value="1"/>
</dbReference>
<dbReference type="InterPro" id="IPR029058">
    <property type="entry name" value="AB_hydrolase_fold"/>
</dbReference>
<comment type="similarity">
    <text evidence="1">Belongs to the AB hydrolase superfamily.</text>
</comment>
<dbReference type="InterPro" id="IPR000073">
    <property type="entry name" value="AB_hydrolase_1"/>
</dbReference>
<evidence type="ECO:0000313" key="5">
    <source>
        <dbReference type="Proteomes" id="UP001201273"/>
    </source>
</evidence>
<dbReference type="EMBL" id="JAIMJA010000007">
    <property type="protein sequence ID" value="MCE2594958.1"/>
    <property type="molecule type" value="Genomic_DNA"/>
</dbReference>